<evidence type="ECO:0000256" key="1">
    <source>
        <dbReference type="SAM" id="Phobius"/>
    </source>
</evidence>
<dbReference type="VEuPathDB" id="VectorBase:AFAF012893"/>
<dbReference type="AlphaFoldDB" id="A0A182QM14"/>
<dbReference type="Proteomes" id="UP000075886">
    <property type="component" value="Unassembled WGS sequence"/>
</dbReference>
<evidence type="ECO:0000256" key="2">
    <source>
        <dbReference type="SAM" id="SignalP"/>
    </source>
</evidence>
<keyword evidence="2" id="KW-0732">Signal</keyword>
<keyword evidence="1" id="KW-0812">Transmembrane</keyword>
<name>A0A182QM14_9DIPT</name>
<dbReference type="EMBL" id="AXCN02002114">
    <property type="status" value="NOT_ANNOTATED_CDS"/>
    <property type="molecule type" value="Genomic_DNA"/>
</dbReference>
<feature type="signal peptide" evidence="2">
    <location>
        <begin position="1"/>
        <end position="18"/>
    </location>
</feature>
<feature type="chain" id="PRO_5008133139" evidence="2">
    <location>
        <begin position="19"/>
        <end position="341"/>
    </location>
</feature>
<evidence type="ECO:0000313" key="4">
    <source>
        <dbReference type="Proteomes" id="UP000075886"/>
    </source>
</evidence>
<feature type="transmembrane region" description="Helical" evidence="1">
    <location>
        <begin position="285"/>
        <end position="306"/>
    </location>
</feature>
<protein>
    <submittedName>
        <fullName evidence="3">Uncharacterized protein</fullName>
    </submittedName>
</protein>
<keyword evidence="4" id="KW-1185">Reference proteome</keyword>
<organism evidence="3 4">
    <name type="scientific">Anopheles farauti</name>
    <dbReference type="NCBI Taxonomy" id="69004"/>
    <lineage>
        <taxon>Eukaryota</taxon>
        <taxon>Metazoa</taxon>
        <taxon>Ecdysozoa</taxon>
        <taxon>Arthropoda</taxon>
        <taxon>Hexapoda</taxon>
        <taxon>Insecta</taxon>
        <taxon>Pterygota</taxon>
        <taxon>Neoptera</taxon>
        <taxon>Endopterygota</taxon>
        <taxon>Diptera</taxon>
        <taxon>Nematocera</taxon>
        <taxon>Culicoidea</taxon>
        <taxon>Culicidae</taxon>
        <taxon>Anophelinae</taxon>
        <taxon>Anopheles</taxon>
    </lineage>
</organism>
<evidence type="ECO:0000313" key="3">
    <source>
        <dbReference type="EnsemblMetazoa" id="AFAF012893-PA"/>
    </source>
</evidence>
<reference evidence="4" key="1">
    <citation type="submission" date="2014-01" db="EMBL/GenBank/DDBJ databases">
        <title>The Genome Sequence of Anopheles farauti FAR1 (V2).</title>
        <authorList>
            <consortium name="The Broad Institute Genomics Platform"/>
            <person name="Neafsey D.E."/>
            <person name="Besansky N."/>
            <person name="Howell P."/>
            <person name="Walton C."/>
            <person name="Young S.K."/>
            <person name="Zeng Q."/>
            <person name="Gargeya S."/>
            <person name="Fitzgerald M."/>
            <person name="Haas B."/>
            <person name="Abouelleil A."/>
            <person name="Allen A.W."/>
            <person name="Alvarado L."/>
            <person name="Arachchi H.M."/>
            <person name="Berlin A.M."/>
            <person name="Chapman S.B."/>
            <person name="Gainer-Dewar J."/>
            <person name="Goldberg J."/>
            <person name="Griggs A."/>
            <person name="Gujja S."/>
            <person name="Hansen M."/>
            <person name="Howarth C."/>
            <person name="Imamovic A."/>
            <person name="Ireland A."/>
            <person name="Larimer J."/>
            <person name="McCowan C."/>
            <person name="Murphy C."/>
            <person name="Pearson M."/>
            <person name="Poon T.W."/>
            <person name="Priest M."/>
            <person name="Roberts A."/>
            <person name="Saif S."/>
            <person name="Shea T."/>
            <person name="Sisk P."/>
            <person name="Sykes S."/>
            <person name="Wortman J."/>
            <person name="Nusbaum C."/>
            <person name="Birren B."/>
        </authorList>
    </citation>
    <scope>NUCLEOTIDE SEQUENCE [LARGE SCALE GENOMIC DNA]</scope>
    <source>
        <strain evidence="4">FAR1</strain>
    </source>
</reference>
<keyword evidence="1" id="KW-0472">Membrane</keyword>
<reference evidence="3" key="2">
    <citation type="submission" date="2020-05" db="UniProtKB">
        <authorList>
            <consortium name="EnsemblMetazoa"/>
        </authorList>
    </citation>
    <scope>IDENTIFICATION</scope>
    <source>
        <strain evidence="3">FAR1</strain>
    </source>
</reference>
<proteinExistence type="predicted"/>
<dbReference type="EnsemblMetazoa" id="AFAF012893-RA">
    <property type="protein sequence ID" value="AFAF012893-PA"/>
    <property type="gene ID" value="AFAF012893"/>
</dbReference>
<sequence>MPLQLLWTTFTLASEAQGLGSCGKANPNCTWFCEQNIPMVNRSQSGEFRTEYLFPLRYHPLDDRFRNQHSIFLTPGIQYHCLQLSVQCLRRHYSTASAIGPTLMMVFRCGYFVVRYILTYQSSEKCYELDLDHFAHRLRGPTFGCRLSFARPYLLLGDGYRYLMILYCLRDVLSRKNGSNGYWLFVNKRNTPQENREIMRQLALPDADFGSVKEAAFNLSAKAAACRCDIFQRYIQAVRQCNKPFLPPNSGLGSVASERLQMNDTKSEDGIEVEVEQLDRENSNWFVIILVVVGVGLGVTLCVLFMQFERQKEEPLGETVAPFPKDLLKCKFINVQGLSVH</sequence>
<accession>A0A182QM14</accession>
<keyword evidence="1" id="KW-1133">Transmembrane helix</keyword>